<sequence>MSSSSARVRTTRISKSRVLVLLLVTAAVGWFGFKAVSAAAIGPLQPGPSTFSGYVDVTATPAFGFETPTGAAQSDVTLSFVVSDPQDACEPAWGGYYSLDEASDEMELDRRIVQLASVGGHVRVSFGGQANTSLAVGCTDDEALLDAYRSVVERYDLDSIDLDVEGAALDDSASIDRRANAIAALQEERGEGDPLAVWLTLPVDTAGLTAAGQNVVRQTLAAGVDLAGVNGMAMNFGAATSSANPQSDLVAQAMTALQGQVDDLYTAAGTSLSASAAWGHVGMTVMIGQNDVSSETFTIADAERVNQFALDHGVGLVGIWSLNRDATCESPLPTVTTVVQTSCSGVNQDGASYADTLAANLPAAQSEEASDRLRVADHGAQRGVLARGDREPGQRDRRPGNQPVPDLGPARHVPRRHQDRVAQTGLRGPVLDQRRRARVHAERR</sequence>
<dbReference type="SUPFAM" id="SSF51445">
    <property type="entry name" value="(Trans)glycosidases"/>
    <property type="match status" value="1"/>
</dbReference>
<reference evidence="3" key="1">
    <citation type="journal article" date="2019" name="Int. J. Syst. Evol. Microbiol.">
        <title>The Global Catalogue of Microorganisms (GCM) 10K type strain sequencing project: providing services to taxonomists for standard genome sequencing and annotation.</title>
        <authorList>
            <consortium name="The Broad Institute Genomics Platform"/>
            <consortium name="The Broad Institute Genome Sequencing Center for Infectious Disease"/>
            <person name="Wu L."/>
            <person name="Ma J."/>
        </authorList>
    </citation>
    <scope>NUCLEOTIDE SEQUENCE [LARGE SCALE GENOMIC DNA]</scope>
    <source>
        <strain evidence="3">NBRC 112299</strain>
    </source>
</reference>
<protein>
    <recommendedName>
        <fullName evidence="4">Bifunctional chitinase/lysozyme</fullName>
    </recommendedName>
</protein>
<comment type="caution">
    <text evidence="2">The sequence shown here is derived from an EMBL/GenBank/DDBJ whole genome shotgun (WGS) entry which is preliminary data.</text>
</comment>
<dbReference type="InterPro" id="IPR052750">
    <property type="entry name" value="GH18_Chitinase"/>
</dbReference>
<dbReference type="EMBL" id="BSUN01000001">
    <property type="protein sequence ID" value="GMA37569.1"/>
    <property type="molecule type" value="Genomic_DNA"/>
</dbReference>
<evidence type="ECO:0000256" key="1">
    <source>
        <dbReference type="SAM" id="MobiDB-lite"/>
    </source>
</evidence>
<dbReference type="PANTHER" id="PTHR42976:SF1">
    <property type="entry name" value="GH18 DOMAIN-CONTAINING PROTEIN-RELATED"/>
    <property type="match status" value="1"/>
</dbReference>
<dbReference type="InterPro" id="IPR017853">
    <property type="entry name" value="GH"/>
</dbReference>
<organism evidence="2 3">
    <name type="scientific">Demequina litorisediminis</name>
    <dbReference type="NCBI Taxonomy" id="1849022"/>
    <lineage>
        <taxon>Bacteria</taxon>
        <taxon>Bacillati</taxon>
        <taxon>Actinomycetota</taxon>
        <taxon>Actinomycetes</taxon>
        <taxon>Micrococcales</taxon>
        <taxon>Demequinaceae</taxon>
        <taxon>Demequina</taxon>
    </lineage>
</organism>
<feature type="compositionally biased region" description="Basic residues" evidence="1">
    <location>
        <begin position="435"/>
        <end position="444"/>
    </location>
</feature>
<dbReference type="RefSeq" id="WP_284329174.1">
    <property type="nucleotide sequence ID" value="NZ_BSUN01000001.1"/>
</dbReference>
<dbReference type="PANTHER" id="PTHR42976">
    <property type="entry name" value="BIFUNCTIONAL CHITINASE/LYSOZYME-RELATED"/>
    <property type="match status" value="1"/>
</dbReference>
<evidence type="ECO:0000313" key="2">
    <source>
        <dbReference type="EMBL" id="GMA37569.1"/>
    </source>
</evidence>
<proteinExistence type="predicted"/>
<gene>
    <name evidence="2" type="ORF">GCM10025876_37730</name>
</gene>
<accession>A0ABQ6II60</accession>
<feature type="region of interest" description="Disordered" evidence="1">
    <location>
        <begin position="368"/>
        <end position="444"/>
    </location>
</feature>
<dbReference type="CDD" id="cd06543">
    <property type="entry name" value="GH18_PF-ChiA-like"/>
    <property type="match status" value="1"/>
</dbReference>
<evidence type="ECO:0000313" key="3">
    <source>
        <dbReference type="Proteomes" id="UP001157125"/>
    </source>
</evidence>
<feature type="compositionally biased region" description="Basic and acidic residues" evidence="1">
    <location>
        <begin position="369"/>
        <end position="380"/>
    </location>
</feature>
<feature type="compositionally biased region" description="Basic and acidic residues" evidence="1">
    <location>
        <begin position="387"/>
        <end position="399"/>
    </location>
</feature>
<dbReference type="Proteomes" id="UP001157125">
    <property type="component" value="Unassembled WGS sequence"/>
</dbReference>
<name>A0ABQ6II60_9MICO</name>
<dbReference type="Gene3D" id="3.20.20.80">
    <property type="entry name" value="Glycosidases"/>
    <property type="match status" value="1"/>
</dbReference>
<evidence type="ECO:0008006" key="4">
    <source>
        <dbReference type="Google" id="ProtNLM"/>
    </source>
</evidence>
<keyword evidence="3" id="KW-1185">Reference proteome</keyword>